<dbReference type="PANTHER" id="PTHR32552:SF68">
    <property type="entry name" value="FERRICHROME OUTER MEMBRANE TRANSPORTER_PHAGE RECEPTOR"/>
    <property type="match status" value="1"/>
</dbReference>
<keyword evidence="11 14" id="KW-0472">Membrane</keyword>
<dbReference type="Pfam" id="PF00593">
    <property type="entry name" value="TonB_dep_Rec_b-barrel"/>
    <property type="match status" value="1"/>
</dbReference>
<keyword evidence="9" id="KW-0406">Ion transport</keyword>
<evidence type="ECO:0000256" key="8">
    <source>
        <dbReference type="ARBA" id="ARBA00023004"/>
    </source>
</evidence>
<evidence type="ECO:0000256" key="6">
    <source>
        <dbReference type="ARBA" id="ARBA00022692"/>
    </source>
</evidence>
<organism evidence="20 21">
    <name type="scientific">Lysobacter brunescens</name>
    <dbReference type="NCBI Taxonomy" id="262323"/>
    <lineage>
        <taxon>Bacteria</taxon>
        <taxon>Pseudomonadati</taxon>
        <taxon>Pseudomonadota</taxon>
        <taxon>Gammaproteobacteria</taxon>
        <taxon>Lysobacterales</taxon>
        <taxon>Lysobacteraceae</taxon>
        <taxon>Lysobacter</taxon>
    </lineage>
</organism>
<evidence type="ECO:0000256" key="7">
    <source>
        <dbReference type="ARBA" id="ARBA00022729"/>
    </source>
</evidence>
<evidence type="ECO:0000256" key="11">
    <source>
        <dbReference type="ARBA" id="ARBA00023136"/>
    </source>
</evidence>
<dbReference type="InterPro" id="IPR010105">
    <property type="entry name" value="TonB_sidphr_rcpt"/>
</dbReference>
<keyword evidence="6 14" id="KW-0812">Transmembrane</keyword>
<keyword evidence="3 14" id="KW-0813">Transport</keyword>
<evidence type="ECO:0000259" key="18">
    <source>
        <dbReference type="Pfam" id="PF00593"/>
    </source>
</evidence>
<protein>
    <submittedName>
        <fullName evidence="20">TonB-dependent siderophore receptor</fullName>
    </submittedName>
</protein>
<dbReference type="InterPro" id="IPR036942">
    <property type="entry name" value="Beta-barrel_TonB_sf"/>
</dbReference>
<gene>
    <name evidence="20" type="ORF">ACFQ0E_04335</name>
</gene>
<comment type="caution">
    <text evidence="20">The sequence shown here is derived from an EMBL/GenBank/DDBJ whole genome shotgun (WGS) entry which is preliminary data.</text>
</comment>
<keyword evidence="10 15" id="KW-0798">TonB box</keyword>
<dbReference type="PANTHER" id="PTHR32552">
    <property type="entry name" value="FERRICHROME IRON RECEPTOR-RELATED"/>
    <property type="match status" value="1"/>
</dbReference>
<keyword evidence="5" id="KW-0410">Iron transport</keyword>
<dbReference type="EMBL" id="JBHTIF010000001">
    <property type="protein sequence ID" value="MFD0724822.1"/>
    <property type="molecule type" value="Genomic_DNA"/>
</dbReference>
<evidence type="ECO:0000256" key="14">
    <source>
        <dbReference type="PROSITE-ProRule" id="PRU01360"/>
    </source>
</evidence>
<evidence type="ECO:0000256" key="3">
    <source>
        <dbReference type="ARBA" id="ARBA00022448"/>
    </source>
</evidence>
<feature type="chain" id="PRO_5045063923" evidence="17">
    <location>
        <begin position="39"/>
        <end position="712"/>
    </location>
</feature>
<keyword evidence="4 14" id="KW-1134">Transmembrane beta strand</keyword>
<dbReference type="NCBIfam" id="TIGR01783">
    <property type="entry name" value="TonB-siderophor"/>
    <property type="match status" value="1"/>
</dbReference>
<dbReference type="InterPro" id="IPR037066">
    <property type="entry name" value="Plug_dom_sf"/>
</dbReference>
<feature type="signal peptide" evidence="17">
    <location>
        <begin position="1"/>
        <end position="38"/>
    </location>
</feature>
<evidence type="ECO:0000256" key="1">
    <source>
        <dbReference type="ARBA" id="ARBA00004571"/>
    </source>
</evidence>
<keyword evidence="21" id="KW-1185">Reference proteome</keyword>
<evidence type="ECO:0000259" key="19">
    <source>
        <dbReference type="Pfam" id="PF07715"/>
    </source>
</evidence>
<dbReference type="CDD" id="cd01347">
    <property type="entry name" value="ligand_gated_channel"/>
    <property type="match status" value="1"/>
</dbReference>
<evidence type="ECO:0000256" key="17">
    <source>
        <dbReference type="SAM" id="SignalP"/>
    </source>
</evidence>
<name>A0ABW2Y8X0_9GAMM</name>
<keyword evidence="12 20" id="KW-0675">Receptor</keyword>
<comment type="subcellular location">
    <subcellularLocation>
        <location evidence="1 14">Cell outer membrane</location>
        <topology evidence="1 14">Multi-pass membrane protein</topology>
    </subcellularLocation>
</comment>
<evidence type="ECO:0000256" key="15">
    <source>
        <dbReference type="PROSITE-ProRule" id="PRU10143"/>
    </source>
</evidence>
<keyword evidence="13 14" id="KW-0998">Cell outer membrane</keyword>
<evidence type="ECO:0000256" key="2">
    <source>
        <dbReference type="ARBA" id="ARBA00009810"/>
    </source>
</evidence>
<sequence>MMTTFASTSSRTASFRHPARAALALAIAGTLAAFAASADDGTPQQARGDEADTLDTIVVTGTKTDDAFGAKSGIPLSKMPQSVQVVDAEAIRTQGARSIGDVLRNVPSANPGQSRVARYQSFSICVRGFLADQMRNGMRQRYYEDIDASAMSNVERIEVLKGPSSVLYGQSAVGGILSIITKRPEDEFGGSVDVQLGSDDARVAGFDLTGALDADKRFAVRLTGEIERSGTFVDQQDIDRNNIALAARWRASDTVTVHWLSEYIERETLGYPGLPVIGTVVGNGRGGVRRDVFLGEPSLRPLTADSPLIQLWADIRLSERWTLTPRYQYQGFRTDFSQIRLRGMQADGVTLNRNGRYGTEDDDYRIGQIDLSGRFDTGRVGHQLLVGVEGSREHSTFLQYNLTNVGPINVLAPVYTYPATAPNAVFAFDSVGRADGVAIYAQDLIALTSSWDLIVGLRHSRFDYVSTFNGTRDRTTSSATTWQLASNLRLSERWSLFGGVNTGFDTESTFGARAADGRAFDPERSRQVEAGVRFNGERHRFSAALFDVRRIDALTADPQDPDFSVQDGEQRVRGIELEGTLRLADGWTLDWGVAHLDGEVTRSNDGDQGAELGNTPRLTGLLRTRYVLGETPWSFDAGVYATGERRLVNGSDVRLAGYGLVDLGVQYARGDWALGLTLNNALDKHYYTASGNVFGVLPGDPRHVMLRVTRSF</sequence>
<dbReference type="Gene3D" id="2.170.130.10">
    <property type="entry name" value="TonB-dependent receptor, plug domain"/>
    <property type="match status" value="1"/>
</dbReference>
<comment type="similarity">
    <text evidence="2 14 16">Belongs to the TonB-dependent receptor family.</text>
</comment>
<evidence type="ECO:0000256" key="4">
    <source>
        <dbReference type="ARBA" id="ARBA00022452"/>
    </source>
</evidence>
<keyword evidence="8" id="KW-0408">Iron</keyword>
<dbReference type="InterPro" id="IPR000531">
    <property type="entry name" value="Beta-barrel_TonB"/>
</dbReference>
<dbReference type="InterPro" id="IPR010916">
    <property type="entry name" value="TonB_box_CS"/>
</dbReference>
<evidence type="ECO:0000256" key="12">
    <source>
        <dbReference type="ARBA" id="ARBA00023170"/>
    </source>
</evidence>
<evidence type="ECO:0000256" key="10">
    <source>
        <dbReference type="ARBA" id="ARBA00023077"/>
    </source>
</evidence>
<evidence type="ECO:0000256" key="13">
    <source>
        <dbReference type="ARBA" id="ARBA00023237"/>
    </source>
</evidence>
<evidence type="ECO:0000313" key="20">
    <source>
        <dbReference type="EMBL" id="MFD0724822.1"/>
    </source>
</evidence>
<evidence type="ECO:0000313" key="21">
    <source>
        <dbReference type="Proteomes" id="UP001597110"/>
    </source>
</evidence>
<dbReference type="SUPFAM" id="SSF56935">
    <property type="entry name" value="Porins"/>
    <property type="match status" value="1"/>
</dbReference>
<evidence type="ECO:0000256" key="5">
    <source>
        <dbReference type="ARBA" id="ARBA00022496"/>
    </source>
</evidence>
<feature type="domain" description="TonB-dependent receptor plug" evidence="19">
    <location>
        <begin position="76"/>
        <end position="176"/>
    </location>
</feature>
<dbReference type="InterPro" id="IPR039426">
    <property type="entry name" value="TonB-dep_rcpt-like"/>
</dbReference>
<feature type="domain" description="TonB-dependent receptor-like beta-barrel" evidence="18">
    <location>
        <begin position="317"/>
        <end position="680"/>
    </location>
</feature>
<dbReference type="PROSITE" id="PS00430">
    <property type="entry name" value="TONB_DEPENDENT_REC_1"/>
    <property type="match status" value="1"/>
</dbReference>
<dbReference type="Gene3D" id="2.40.170.20">
    <property type="entry name" value="TonB-dependent receptor, beta-barrel domain"/>
    <property type="match status" value="1"/>
</dbReference>
<evidence type="ECO:0000256" key="16">
    <source>
        <dbReference type="RuleBase" id="RU003357"/>
    </source>
</evidence>
<dbReference type="InterPro" id="IPR012910">
    <property type="entry name" value="Plug_dom"/>
</dbReference>
<reference evidence="21" key="1">
    <citation type="journal article" date="2019" name="Int. J. Syst. Evol. Microbiol.">
        <title>The Global Catalogue of Microorganisms (GCM) 10K type strain sequencing project: providing services to taxonomists for standard genome sequencing and annotation.</title>
        <authorList>
            <consortium name="The Broad Institute Genomics Platform"/>
            <consortium name="The Broad Institute Genome Sequencing Center for Infectious Disease"/>
            <person name="Wu L."/>
            <person name="Ma J."/>
        </authorList>
    </citation>
    <scope>NUCLEOTIDE SEQUENCE [LARGE SCALE GENOMIC DNA]</scope>
    <source>
        <strain evidence="21">CCUG 55585</strain>
    </source>
</reference>
<feature type="short sequence motif" description="TonB box" evidence="15">
    <location>
        <begin position="56"/>
        <end position="62"/>
    </location>
</feature>
<dbReference type="Proteomes" id="UP001597110">
    <property type="component" value="Unassembled WGS sequence"/>
</dbReference>
<accession>A0ABW2Y8X0</accession>
<proteinExistence type="inferred from homology"/>
<keyword evidence="7 17" id="KW-0732">Signal</keyword>
<dbReference type="Pfam" id="PF07715">
    <property type="entry name" value="Plug"/>
    <property type="match status" value="1"/>
</dbReference>
<dbReference type="PROSITE" id="PS52016">
    <property type="entry name" value="TONB_DEPENDENT_REC_3"/>
    <property type="match status" value="1"/>
</dbReference>
<evidence type="ECO:0000256" key="9">
    <source>
        <dbReference type="ARBA" id="ARBA00023065"/>
    </source>
</evidence>